<evidence type="ECO:0000313" key="2">
    <source>
        <dbReference type="Proteomes" id="UP001206236"/>
    </source>
</evidence>
<dbReference type="EMBL" id="JANGCN010000001">
    <property type="protein sequence ID" value="MCQ5151705.1"/>
    <property type="molecule type" value="Genomic_DNA"/>
</dbReference>
<dbReference type="RefSeq" id="WP_256321333.1">
    <property type="nucleotide sequence ID" value="NZ_JANGCN010000001.1"/>
</dbReference>
<reference evidence="1" key="1">
    <citation type="submission" date="2022-06" db="EMBL/GenBank/DDBJ databases">
        <title>Isolation of gut microbiota from human fecal samples.</title>
        <authorList>
            <person name="Pamer E.G."/>
            <person name="Barat B."/>
            <person name="Waligurski E."/>
            <person name="Medina S."/>
            <person name="Paddock L."/>
            <person name="Mostad J."/>
        </authorList>
    </citation>
    <scope>NUCLEOTIDE SEQUENCE</scope>
    <source>
        <strain evidence="1">DFI.5.57</strain>
    </source>
</reference>
<evidence type="ECO:0000313" key="1">
    <source>
        <dbReference type="EMBL" id="MCQ5151705.1"/>
    </source>
</evidence>
<sequence>MKLFSEIYSTYYSITEKILKRHTVTKAEIADIIRQNGFSESVLFLEPKLTGADGYGLLKKEDSIYRSILKKEPHIPLTALEKSWLCAVLSDPRSGLFLDTEQKSQLAELLGAKKLYQRNFLTCFDQYSDGDDFHDTQYIQHFRDILSAIHGKKLIKISFQTRKDNRITHYFLPTKIEYSAKNNKFRVYVNRYQKRRMVDSGIINLSQVTLTKLTDITPESFLAVTDKKKQAKIKILNERNAVNRFMLEFAELEKESVFDEDSGECMVSIKYDEQNENEIIIRLLSFGPVVEVLSPYDFRRKIKEKVDRQLALMKKTKRE</sequence>
<dbReference type="AlphaFoldDB" id="A0AAW5KE21"/>
<protein>
    <submittedName>
        <fullName evidence="1">WYL domain-containing protein</fullName>
    </submittedName>
</protein>
<organism evidence="1 2">
    <name type="scientific">Ruminococcus bicirculans</name>
    <name type="common">ex Wegman et al. 2014</name>
    <dbReference type="NCBI Taxonomy" id="1160721"/>
    <lineage>
        <taxon>Bacteria</taxon>
        <taxon>Bacillati</taxon>
        <taxon>Bacillota</taxon>
        <taxon>Clostridia</taxon>
        <taxon>Eubacteriales</taxon>
        <taxon>Oscillospiraceae</taxon>
        <taxon>Ruminococcus</taxon>
    </lineage>
</organism>
<gene>
    <name evidence="1" type="ORF">NE632_00155</name>
</gene>
<name>A0AAW5KE21_9FIRM</name>
<proteinExistence type="predicted"/>
<dbReference type="Proteomes" id="UP001206236">
    <property type="component" value="Unassembled WGS sequence"/>
</dbReference>
<accession>A0AAW5KE21</accession>
<comment type="caution">
    <text evidence="1">The sequence shown here is derived from an EMBL/GenBank/DDBJ whole genome shotgun (WGS) entry which is preliminary data.</text>
</comment>